<dbReference type="Proteomes" id="UP000237682">
    <property type="component" value="Unassembled WGS sequence"/>
</dbReference>
<dbReference type="AlphaFoldDB" id="A0A2S9QII0"/>
<dbReference type="OrthoDB" id="8450700at2"/>
<reference evidence="1 2" key="1">
    <citation type="submission" date="2018-02" db="EMBL/GenBank/DDBJ databases">
        <title>Whole genome sequencing of endophytic bacterium.</title>
        <authorList>
            <person name="Eedara R."/>
            <person name="Podile A.R."/>
        </authorList>
    </citation>
    <scope>NUCLEOTIDE SEQUENCE [LARGE SCALE GENOMIC DNA]</scope>
    <source>
        <strain evidence="1 2">RP1T</strain>
    </source>
</reference>
<organism evidence="1 2">
    <name type="scientific">Labrys okinawensis</name>
    <dbReference type="NCBI Taxonomy" id="346911"/>
    <lineage>
        <taxon>Bacteria</taxon>
        <taxon>Pseudomonadati</taxon>
        <taxon>Pseudomonadota</taxon>
        <taxon>Alphaproteobacteria</taxon>
        <taxon>Hyphomicrobiales</taxon>
        <taxon>Xanthobacteraceae</taxon>
        <taxon>Labrys</taxon>
    </lineage>
</organism>
<keyword evidence="2" id="KW-1185">Reference proteome</keyword>
<comment type="caution">
    <text evidence="1">The sequence shown here is derived from an EMBL/GenBank/DDBJ whole genome shotgun (WGS) entry which is preliminary data.</text>
</comment>
<accession>A0A2S9QII0</accession>
<gene>
    <name evidence="1" type="ORF">C5L14_00810</name>
</gene>
<protein>
    <submittedName>
        <fullName evidence="1">Uncharacterized protein</fullName>
    </submittedName>
</protein>
<evidence type="ECO:0000313" key="1">
    <source>
        <dbReference type="EMBL" id="PRH89166.1"/>
    </source>
</evidence>
<dbReference type="RefSeq" id="WP_105860131.1">
    <property type="nucleotide sequence ID" value="NZ_PUEJ01000001.1"/>
</dbReference>
<dbReference type="EMBL" id="PUEJ01000001">
    <property type="protein sequence ID" value="PRH89166.1"/>
    <property type="molecule type" value="Genomic_DNA"/>
</dbReference>
<sequence length="73" mass="8337">MISTFDYDPEEIVSFEGHDVSLKEAVMRYRQSKAHPDVPADFSAIRDPGKIPQLFEAEHFEVLAALPEFERAD</sequence>
<proteinExistence type="predicted"/>
<evidence type="ECO:0000313" key="2">
    <source>
        <dbReference type="Proteomes" id="UP000237682"/>
    </source>
</evidence>
<name>A0A2S9QII0_9HYPH</name>